<dbReference type="Pfam" id="PF01549">
    <property type="entry name" value="ShK"/>
    <property type="match status" value="1"/>
</dbReference>
<evidence type="ECO:0000256" key="7">
    <source>
        <dbReference type="ARBA" id="ARBA00022989"/>
    </source>
</evidence>
<evidence type="ECO:0000259" key="12">
    <source>
        <dbReference type="PROSITE" id="PS51471"/>
    </source>
</evidence>
<keyword evidence="15" id="KW-1185">Reference proteome</keyword>
<dbReference type="GO" id="GO:0005506">
    <property type="term" value="F:iron ion binding"/>
    <property type="evidence" value="ECO:0007669"/>
    <property type="project" value="InterPro"/>
</dbReference>
<evidence type="ECO:0000256" key="1">
    <source>
        <dbReference type="ARBA" id="ARBA00001961"/>
    </source>
</evidence>
<dbReference type="GO" id="GO:0031418">
    <property type="term" value="F:L-ascorbic acid binding"/>
    <property type="evidence" value="ECO:0007669"/>
    <property type="project" value="InterPro"/>
</dbReference>
<evidence type="ECO:0000256" key="6">
    <source>
        <dbReference type="ARBA" id="ARBA00022964"/>
    </source>
</evidence>
<dbReference type="Pfam" id="PF13640">
    <property type="entry name" value="2OG-FeII_Oxy_3"/>
    <property type="match status" value="1"/>
</dbReference>
<dbReference type="OrthoDB" id="10259408at2759"/>
<keyword evidence="10" id="KW-0472">Membrane</keyword>
<comment type="subcellular location">
    <subcellularLocation>
        <location evidence="3">Endomembrane system</location>
    </subcellularLocation>
    <subcellularLocation>
        <location evidence="2">Membrane</location>
        <topology evidence="2">Single-pass membrane protein</topology>
    </subcellularLocation>
</comment>
<dbReference type="GO" id="GO:0005783">
    <property type="term" value="C:endoplasmic reticulum"/>
    <property type="evidence" value="ECO:0007669"/>
    <property type="project" value="TreeGrafter"/>
</dbReference>
<protein>
    <submittedName>
        <fullName evidence="14">Prolyl 4-hydroxylase</fullName>
        <ecNumber evidence="14">1.14.11.2</ecNumber>
    </submittedName>
</protein>
<keyword evidence="8 14" id="KW-0560">Oxidoreductase</keyword>
<feature type="chain" id="PRO_5012645062" evidence="11">
    <location>
        <begin position="17"/>
        <end position="384"/>
    </location>
</feature>
<evidence type="ECO:0000313" key="14">
    <source>
        <dbReference type="EMBL" id="GAX28938.1"/>
    </source>
</evidence>
<sequence length="384" mass="43911">MMKVLLLWLSCVFTRALEEQTCLLSNDGSCLPEDLPPIVDEYIDVGFGDRQQVTGSQETIDATMKQIHEMVRYMQGTVMKDPSFEEIKNECANRNELCAYWASVGECEANPKYMKVTCAPACLTCDHLKFETRCPIDEEYLKEGIWGPGDLDKMFRRIVNDYENVTVMSSPEMRLETYAYDNPPWVVVVDDFLTDEECQALIDLGAARGYERSKDVGTRKFDGTYGSVESTGRTSSNAWCVDECYDDPVAKQVIDKLEKLTGIPDANAEYLQMLKYEVSQRYESHHDYIIFHNRRAQGVRILTAFLYLNDVEEGGGTHFNTLDLTCMPKKGRVLLWASVKNDKPHEKDRRTMHEALPVLKGIKYGANAWFHQRDFKAPFANNCI</sequence>
<keyword evidence="11" id="KW-0732">Signal</keyword>
<dbReference type="Proteomes" id="UP000198406">
    <property type="component" value="Unassembled WGS sequence"/>
</dbReference>
<dbReference type="Gene3D" id="2.60.120.620">
    <property type="entry name" value="q2cbj1_9rhob like domain"/>
    <property type="match status" value="1"/>
</dbReference>
<proteinExistence type="predicted"/>
<evidence type="ECO:0000256" key="11">
    <source>
        <dbReference type="SAM" id="SignalP"/>
    </source>
</evidence>
<dbReference type="InterPro" id="IPR003582">
    <property type="entry name" value="ShKT_dom"/>
</dbReference>
<dbReference type="PANTHER" id="PTHR10869:SF235">
    <property type="entry name" value="PROCOLLAGEN-PROLINE 4-DIOXYGENASE"/>
    <property type="match status" value="1"/>
</dbReference>
<dbReference type="SMART" id="SM00702">
    <property type="entry name" value="P4Hc"/>
    <property type="match status" value="1"/>
</dbReference>
<dbReference type="GO" id="GO:0004656">
    <property type="term" value="F:procollagen-proline 4-dioxygenase activity"/>
    <property type="evidence" value="ECO:0007669"/>
    <property type="project" value="UniProtKB-EC"/>
</dbReference>
<evidence type="ECO:0000256" key="3">
    <source>
        <dbReference type="ARBA" id="ARBA00004308"/>
    </source>
</evidence>
<feature type="signal peptide" evidence="11">
    <location>
        <begin position="1"/>
        <end position="16"/>
    </location>
</feature>
<dbReference type="AlphaFoldDB" id="A0A1Z5KSN5"/>
<keyword evidence="4" id="KW-0812">Transmembrane</keyword>
<evidence type="ECO:0000256" key="8">
    <source>
        <dbReference type="ARBA" id="ARBA00023002"/>
    </source>
</evidence>
<dbReference type="InterPro" id="IPR044862">
    <property type="entry name" value="Pro_4_hyd_alph_FE2OG_OXY"/>
</dbReference>
<keyword evidence="7" id="KW-1133">Transmembrane helix</keyword>
<gene>
    <name evidence="14" type="ORF">FisN_20Lh258</name>
</gene>
<feature type="domain" description="Fe2OG dioxygenase" evidence="12">
    <location>
        <begin position="267"/>
        <end position="373"/>
    </location>
</feature>
<dbReference type="FunFam" id="2.60.120.620:FF:000031">
    <property type="entry name" value="Predicted protein"/>
    <property type="match status" value="1"/>
</dbReference>
<reference evidence="14 15" key="1">
    <citation type="journal article" date="2015" name="Plant Cell">
        <title>Oil accumulation by the oleaginous diatom Fistulifera solaris as revealed by the genome and transcriptome.</title>
        <authorList>
            <person name="Tanaka T."/>
            <person name="Maeda Y."/>
            <person name="Veluchamy A."/>
            <person name="Tanaka M."/>
            <person name="Abida H."/>
            <person name="Marechal E."/>
            <person name="Bowler C."/>
            <person name="Muto M."/>
            <person name="Sunaga Y."/>
            <person name="Tanaka M."/>
            <person name="Yoshino T."/>
            <person name="Taniguchi T."/>
            <person name="Fukuda Y."/>
            <person name="Nemoto M."/>
            <person name="Matsumoto M."/>
            <person name="Wong P.S."/>
            <person name="Aburatani S."/>
            <person name="Fujibuchi W."/>
        </authorList>
    </citation>
    <scope>NUCLEOTIDE SEQUENCE [LARGE SCALE GENOMIC DNA]</scope>
    <source>
        <strain evidence="14 15">JPCC DA0580</strain>
    </source>
</reference>
<dbReference type="EMBL" id="BDSP01000283">
    <property type="protein sequence ID" value="GAX28938.1"/>
    <property type="molecule type" value="Genomic_DNA"/>
</dbReference>
<dbReference type="SMART" id="SM00254">
    <property type="entry name" value="ShKT"/>
    <property type="match status" value="1"/>
</dbReference>
<evidence type="ECO:0000259" key="13">
    <source>
        <dbReference type="PROSITE" id="PS51670"/>
    </source>
</evidence>
<evidence type="ECO:0000256" key="9">
    <source>
        <dbReference type="ARBA" id="ARBA00023004"/>
    </source>
</evidence>
<dbReference type="InterPro" id="IPR006620">
    <property type="entry name" value="Pro_4_hyd_alph"/>
</dbReference>
<dbReference type="PROSITE" id="PS51471">
    <property type="entry name" value="FE2OG_OXY"/>
    <property type="match status" value="1"/>
</dbReference>
<keyword evidence="6" id="KW-0223">Dioxygenase</keyword>
<dbReference type="PANTHER" id="PTHR10869">
    <property type="entry name" value="PROLYL 4-HYDROXYLASE ALPHA SUBUNIT"/>
    <property type="match status" value="1"/>
</dbReference>
<evidence type="ECO:0000256" key="2">
    <source>
        <dbReference type="ARBA" id="ARBA00004167"/>
    </source>
</evidence>
<dbReference type="GO" id="GO:0016020">
    <property type="term" value="C:membrane"/>
    <property type="evidence" value="ECO:0007669"/>
    <property type="project" value="UniProtKB-SubCell"/>
</dbReference>
<dbReference type="InterPro" id="IPR045054">
    <property type="entry name" value="P4HA-like"/>
</dbReference>
<name>A0A1Z5KSN5_FISSO</name>
<dbReference type="InterPro" id="IPR005123">
    <property type="entry name" value="Oxoglu/Fe-dep_dioxygenase_dom"/>
</dbReference>
<feature type="domain" description="ShKT" evidence="13">
    <location>
        <begin position="91"/>
        <end position="125"/>
    </location>
</feature>
<keyword evidence="5" id="KW-0479">Metal-binding</keyword>
<evidence type="ECO:0000256" key="10">
    <source>
        <dbReference type="ARBA" id="ARBA00023136"/>
    </source>
</evidence>
<dbReference type="InParanoid" id="A0A1Z5KSN5"/>
<dbReference type="PROSITE" id="PS51670">
    <property type="entry name" value="SHKT"/>
    <property type="match status" value="1"/>
</dbReference>
<keyword evidence="9" id="KW-0408">Iron</keyword>
<dbReference type="EC" id="1.14.11.2" evidence="14"/>
<comment type="caution">
    <text evidence="14">The sequence shown here is derived from an EMBL/GenBank/DDBJ whole genome shotgun (WGS) entry which is preliminary data.</text>
</comment>
<comment type="cofactor">
    <cofactor evidence="1">
        <name>L-ascorbate</name>
        <dbReference type="ChEBI" id="CHEBI:38290"/>
    </cofactor>
</comment>
<evidence type="ECO:0000256" key="5">
    <source>
        <dbReference type="ARBA" id="ARBA00022723"/>
    </source>
</evidence>
<evidence type="ECO:0000313" key="15">
    <source>
        <dbReference type="Proteomes" id="UP000198406"/>
    </source>
</evidence>
<organism evidence="14 15">
    <name type="scientific">Fistulifera solaris</name>
    <name type="common">Oleaginous diatom</name>
    <dbReference type="NCBI Taxonomy" id="1519565"/>
    <lineage>
        <taxon>Eukaryota</taxon>
        <taxon>Sar</taxon>
        <taxon>Stramenopiles</taxon>
        <taxon>Ochrophyta</taxon>
        <taxon>Bacillariophyta</taxon>
        <taxon>Bacillariophyceae</taxon>
        <taxon>Bacillariophycidae</taxon>
        <taxon>Naviculales</taxon>
        <taxon>Naviculaceae</taxon>
        <taxon>Fistulifera</taxon>
    </lineage>
</organism>
<evidence type="ECO:0000256" key="4">
    <source>
        <dbReference type="ARBA" id="ARBA00022692"/>
    </source>
</evidence>
<accession>A0A1Z5KSN5</accession>